<dbReference type="Proteomes" id="UP000245802">
    <property type="component" value="Chromosome"/>
</dbReference>
<keyword evidence="2" id="KW-1185">Reference proteome</keyword>
<dbReference type="KEGG" id="gog:C1280_12505"/>
<accession>A0A2Z3GYK7</accession>
<dbReference type="PANTHER" id="PTHR36454:SF1">
    <property type="entry name" value="DUF1015 DOMAIN-CONTAINING PROTEIN"/>
    <property type="match status" value="1"/>
</dbReference>
<dbReference type="Pfam" id="PF06245">
    <property type="entry name" value="DUF1015"/>
    <property type="match status" value="1"/>
</dbReference>
<protein>
    <submittedName>
        <fullName evidence="1">DUF1015 domain-containing protein</fullName>
    </submittedName>
</protein>
<dbReference type="OrthoDB" id="9781616at2"/>
<gene>
    <name evidence="1" type="ORF">C1280_12505</name>
</gene>
<dbReference type="InterPro" id="IPR008323">
    <property type="entry name" value="UCP033563"/>
</dbReference>
<evidence type="ECO:0000313" key="2">
    <source>
        <dbReference type="Proteomes" id="UP000245802"/>
    </source>
</evidence>
<dbReference type="PANTHER" id="PTHR36454">
    <property type="entry name" value="LMO2823 PROTEIN"/>
    <property type="match status" value="1"/>
</dbReference>
<reference evidence="1 2" key="1">
    <citation type="submission" date="2018-01" db="EMBL/GenBank/DDBJ databases">
        <title>G. obscuriglobus.</title>
        <authorList>
            <person name="Franke J."/>
            <person name="Blomberg W."/>
            <person name="Selmecki A."/>
        </authorList>
    </citation>
    <scope>NUCLEOTIDE SEQUENCE [LARGE SCALE GENOMIC DNA]</scope>
    <source>
        <strain evidence="1 2">DSM 5831</strain>
    </source>
</reference>
<name>A0A2Z3GYK7_9BACT</name>
<sequence length="435" mass="48409">MADIRGFRGFRYDLGSVGSLSEVVAPPYDVVDAALQKQLYDSSPYNAIRLELTRDEAGDDETNNKYTRAANTLREWVLANVVRQDTARGLYVYEQEYTVEGKTFTRRGFLARVRLEPFGQGKIYPHEQTMSGPKEDRLKLYRATGFNLSPVFGLYPDGNDEVFRALEPLIRSAPPLVAKDHLGVTNRLWVVTDSAAVSKVIGLMGPKPVYIADGHHRYETGVKYLEERREAGDVPDDEAAPNFCLMMLVGMSDPGLLILPTHRLVSGLASNITAPQLEEVLKEHFDILERTGTNEQAAWEHVQMDGAQATLAFGTVADGQWIVAKFRTPELMASLAPNQSEDWRGLGVSILHKVVLDRLVREKVGGTPICKYVHLLSEVTDATAKKQCQLACLVPPATMEHVERIAGNGEKMPPKSTYFYPKLLTGLVYNSLKKD</sequence>
<dbReference type="AlphaFoldDB" id="A0A2Z3GYK7"/>
<proteinExistence type="predicted"/>
<dbReference type="PIRSF" id="PIRSF033563">
    <property type="entry name" value="UCP033563"/>
    <property type="match status" value="1"/>
</dbReference>
<dbReference type="RefSeq" id="WP_010042649.1">
    <property type="nucleotide sequence ID" value="NZ_CP025958.1"/>
</dbReference>
<evidence type="ECO:0000313" key="1">
    <source>
        <dbReference type="EMBL" id="AWM37731.1"/>
    </source>
</evidence>
<organism evidence="1 2">
    <name type="scientific">Gemmata obscuriglobus</name>
    <dbReference type="NCBI Taxonomy" id="114"/>
    <lineage>
        <taxon>Bacteria</taxon>
        <taxon>Pseudomonadati</taxon>
        <taxon>Planctomycetota</taxon>
        <taxon>Planctomycetia</taxon>
        <taxon>Gemmatales</taxon>
        <taxon>Gemmataceae</taxon>
        <taxon>Gemmata</taxon>
    </lineage>
</organism>
<dbReference type="EMBL" id="CP025958">
    <property type="protein sequence ID" value="AWM37731.1"/>
    <property type="molecule type" value="Genomic_DNA"/>
</dbReference>